<evidence type="ECO:0000256" key="5">
    <source>
        <dbReference type="ARBA" id="ARBA00023136"/>
    </source>
</evidence>
<dbReference type="PANTHER" id="PTHR30294">
    <property type="entry name" value="MEMBRANE COMPONENT OF ABC TRANSPORTER YHHJ-RELATED"/>
    <property type="match status" value="1"/>
</dbReference>
<name>A0ABW5ZF83_9BACL</name>
<evidence type="ECO:0000256" key="4">
    <source>
        <dbReference type="ARBA" id="ARBA00022989"/>
    </source>
</evidence>
<protein>
    <submittedName>
        <fullName evidence="8">ABC transporter permease</fullName>
    </submittedName>
</protein>
<feature type="transmembrane region" description="Helical" evidence="6">
    <location>
        <begin position="21"/>
        <end position="41"/>
    </location>
</feature>
<comment type="subcellular location">
    <subcellularLocation>
        <location evidence="1">Cell membrane</location>
        <topology evidence="1">Multi-pass membrane protein</topology>
    </subcellularLocation>
</comment>
<dbReference type="PANTHER" id="PTHR30294:SF29">
    <property type="entry name" value="MULTIDRUG ABC TRANSPORTER PERMEASE YBHS-RELATED"/>
    <property type="match status" value="1"/>
</dbReference>
<dbReference type="InterPro" id="IPR051449">
    <property type="entry name" value="ABC-2_transporter_component"/>
</dbReference>
<dbReference type="Pfam" id="PF12698">
    <property type="entry name" value="ABC2_membrane_3"/>
    <property type="match status" value="1"/>
</dbReference>
<evidence type="ECO:0000259" key="7">
    <source>
        <dbReference type="Pfam" id="PF12698"/>
    </source>
</evidence>
<evidence type="ECO:0000313" key="9">
    <source>
        <dbReference type="Proteomes" id="UP001597561"/>
    </source>
</evidence>
<keyword evidence="3 6" id="KW-0812">Transmembrane</keyword>
<sequence>MSRFGLILAKSYMNKIKSKSFLITTLIFTLVIIGATNFQSITSLFEGSGDGDEEKWQVVVYEEDTEIAGSLSDQVAILNSSIEVSGGEAGRVDLEEQLENGEFDALLSISMTEAGRIDAEYLSASLTANSYSVDLQAALQTIQSNMAANRLSLSADELATLNMPVAFSQAAYVDSAKSAEELDQARGLVYVLIFVIYMSVLIYSMMIATEVATEKSSRVMEILISSVPPIQQIFAKILGIGLVGLTQIFIWAIVGILSVNLSSDTLEGGIYSLFDFSSGSISTIVYGIVFFLLGYFLYATLAAFLGSLVSRSEDLQQVLMPVNILIVGGAMLAFFGLAEPESGYITVTSYIPFFTPLVMFTRVGMLNIPFWEPAIAISLTVLTILVLGWFGAKVYRGGVLMYGNSSSLKDIKQAVQLSKKEKS</sequence>
<evidence type="ECO:0000256" key="2">
    <source>
        <dbReference type="ARBA" id="ARBA00022475"/>
    </source>
</evidence>
<evidence type="ECO:0000313" key="8">
    <source>
        <dbReference type="EMBL" id="MFD2911533.1"/>
    </source>
</evidence>
<keyword evidence="4 6" id="KW-1133">Transmembrane helix</keyword>
<feature type="transmembrane region" description="Helical" evidence="6">
    <location>
        <begin position="188"/>
        <end position="212"/>
    </location>
</feature>
<evidence type="ECO:0000256" key="3">
    <source>
        <dbReference type="ARBA" id="ARBA00022692"/>
    </source>
</evidence>
<comment type="caution">
    <text evidence="8">The sequence shown here is derived from an EMBL/GenBank/DDBJ whole genome shotgun (WGS) entry which is preliminary data.</text>
</comment>
<gene>
    <name evidence="8" type="ORF">ACFS5P_06560</name>
</gene>
<dbReference type="InterPro" id="IPR013525">
    <property type="entry name" value="ABC2_TM"/>
</dbReference>
<accession>A0ABW5ZF83</accession>
<dbReference type="EMBL" id="JBHUPG010000010">
    <property type="protein sequence ID" value="MFD2911533.1"/>
    <property type="molecule type" value="Genomic_DNA"/>
</dbReference>
<feature type="transmembrane region" description="Helical" evidence="6">
    <location>
        <begin position="318"/>
        <end position="337"/>
    </location>
</feature>
<feature type="transmembrane region" description="Helical" evidence="6">
    <location>
        <begin position="233"/>
        <end position="261"/>
    </location>
</feature>
<keyword evidence="9" id="KW-1185">Reference proteome</keyword>
<proteinExistence type="predicted"/>
<dbReference type="Proteomes" id="UP001597561">
    <property type="component" value="Unassembled WGS sequence"/>
</dbReference>
<feature type="domain" description="ABC-2 type transporter transmembrane" evidence="7">
    <location>
        <begin position="19"/>
        <end position="392"/>
    </location>
</feature>
<feature type="transmembrane region" description="Helical" evidence="6">
    <location>
        <begin position="281"/>
        <end position="306"/>
    </location>
</feature>
<evidence type="ECO:0000256" key="1">
    <source>
        <dbReference type="ARBA" id="ARBA00004651"/>
    </source>
</evidence>
<keyword evidence="5 6" id="KW-0472">Membrane</keyword>
<feature type="transmembrane region" description="Helical" evidence="6">
    <location>
        <begin position="373"/>
        <end position="392"/>
    </location>
</feature>
<keyword evidence="2" id="KW-1003">Cell membrane</keyword>
<dbReference type="RefSeq" id="WP_204729902.1">
    <property type="nucleotide sequence ID" value="NZ_JAFBDK010000011.1"/>
</dbReference>
<reference evidence="9" key="1">
    <citation type="journal article" date="2019" name="Int. J. Syst. Evol. Microbiol.">
        <title>The Global Catalogue of Microorganisms (GCM) 10K type strain sequencing project: providing services to taxonomists for standard genome sequencing and annotation.</title>
        <authorList>
            <consortium name="The Broad Institute Genomics Platform"/>
            <consortium name="The Broad Institute Genome Sequencing Center for Infectious Disease"/>
            <person name="Wu L."/>
            <person name="Ma J."/>
        </authorList>
    </citation>
    <scope>NUCLEOTIDE SEQUENCE [LARGE SCALE GENOMIC DNA]</scope>
    <source>
        <strain evidence="9">KCTC 13528</strain>
    </source>
</reference>
<organism evidence="8 9">
    <name type="scientific">Jeotgalibacillus terrae</name>
    <dbReference type="NCBI Taxonomy" id="587735"/>
    <lineage>
        <taxon>Bacteria</taxon>
        <taxon>Bacillati</taxon>
        <taxon>Bacillota</taxon>
        <taxon>Bacilli</taxon>
        <taxon>Bacillales</taxon>
        <taxon>Caryophanaceae</taxon>
        <taxon>Jeotgalibacillus</taxon>
    </lineage>
</organism>
<evidence type="ECO:0000256" key="6">
    <source>
        <dbReference type="SAM" id="Phobius"/>
    </source>
</evidence>